<dbReference type="InterPro" id="IPR036028">
    <property type="entry name" value="SH3-like_dom_sf"/>
</dbReference>
<name>A0A9W8HRB2_9FUNG</name>
<protein>
    <recommendedName>
        <fullName evidence="5">SH3 domain-containing protein</fullName>
    </recommendedName>
</protein>
<sequence>MTFDFKSRMPIPMSLETECKKGARIIESFLKPGGLGTDRLIPPSILERAKGIAFLSVIKGGFIWSGRLGSGLVVARLPNGSWSAPSAISIGGAGVGGQVGGELTDFVMILTTPAAVKAFSHGGNLTLGANLGVAAGPFGRSAEASGAVRNLAPVLSYSRTKGLFIGISLEGTVLVERKGANKDAYGKPVRPQELLEGLVPPPPIADSLYRALNLRIPPLVTTPATGDAPAPYGATSFYGDSAYGSAANDGPANNAATSGYGASTSAAAAAAPVAGSSTSYLNRSITDASHDTSNSYGGGFSGYGKSPASPTKPAGFDSNHDAVPAYSEVDKSITGNTDYYSAPTGDAKATPRRPPPPVPTRARPDERARVTAAFDYEPDEKLNPDDLRFKKGDIIIITERGPTLESWWRGSCNGKEGQFPANYLDEESKKRLGF</sequence>
<dbReference type="GO" id="GO:0035091">
    <property type="term" value="F:phosphatidylinositol binding"/>
    <property type="evidence" value="ECO:0007669"/>
    <property type="project" value="TreeGrafter"/>
</dbReference>
<dbReference type="AlphaFoldDB" id="A0A9W8HRB2"/>
<organism evidence="6 7">
    <name type="scientific">Coemansia guatemalensis</name>
    <dbReference type="NCBI Taxonomy" id="2761395"/>
    <lineage>
        <taxon>Eukaryota</taxon>
        <taxon>Fungi</taxon>
        <taxon>Fungi incertae sedis</taxon>
        <taxon>Zoopagomycota</taxon>
        <taxon>Kickxellomycotina</taxon>
        <taxon>Kickxellomycetes</taxon>
        <taxon>Kickxellales</taxon>
        <taxon>Kickxellaceae</taxon>
        <taxon>Coemansia</taxon>
    </lineage>
</organism>
<dbReference type="OrthoDB" id="443981at2759"/>
<evidence type="ECO:0000256" key="4">
    <source>
        <dbReference type="SAM" id="MobiDB-lite"/>
    </source>
</evidence>
<dbReference type="InterPro" id="IPR007461">
    <property type="entry name" value="Ysc84_actin-binding"/>
</dbReference>
<dbReference type="PROSITE" id="PS50002">
    <property type="entry name" value="SH3"/>
    <property type="match status" value="1"/>
</dbReference>
<dbReference type="PRINTS" id="PR00452">
    <property type="entry name" value="SH3DOMAIN"/>
</dbReference>
<dbReference type="Pfam" id="PF00018">
    <property type="entry name" value="SH3_1"/>
    <property type="match status" value="1"/>
</dbReference>
<keyword evidence="7" id="KW-1185">Reference proteome</keyword>
<dbReference type="InterPro" id="IPR051702">
    <property type="entry name" value="SH3_domain_YSC84-like"/>
</dbReference>
<evidence type="ECO:0000259" key="5">
    <source>
        <dbReference type="PROSITE" id="PS50002"/>
    </source>
</evidence>
<accession>A0A9W8HRB2</accession>
<dbReference type="InterPro" id="IPR033643">
    <property type="entry name" value="SYLF_SH3YL1-like"/>
</dbReference>
<proteinExistence type="inferred from homology"/>
<feature type="domain" description="SH3" evidence="5">
    <location>
        <begin position="365"/>
        <end position="429"/>
    </location>
</feature>
<dbReference type="PANTHER" id="PTHR15629:SF2">
    <property type="entry name" value="SH3 DOMAIN-CONTAINING YSC84-LIKE PROTEIN 1"/>
    <property type="match status" value="1"/>
</dbReference>
<comment type="caution">
    <text evidence="6">The sequence shown here is derived from an EMBL/GenBank/DDBJ whole genome shotgun (WGS) entry which is preliminary data.</text>
</comment>
<dbReference type="Pfam" id="PF04366">
    <property type="entry name" value="Ysc84"/>
    <property type="match status" value="1"/>
</dbReference>
<dbReference type="PANTHER" id="PTHR15629">
    <property type="entry name" value="SH3YL1 PROTEIN"/>
    <property type="match status" value="1"/>
</dbReference>
<evidence type="ECO:0000256" key="3">
    <source>
        <dbReference type="PROSITE-ProRule" id="PRU00192"/>
    </source>
</evidence>
<evidence type="ECO:0000256" key="1">
    <source>
        <dbReference type="ARBA" id="ARBA00007761"/>
    </source>
</evidence>
<dbReference type="CDD" id="cd11525">
    <property type="entry name" value="SYLF_SH3YL1_like"/>
    <property type="match status" value="1"/>
</dbReference>
<reference evidence="6" key="1">
    <citation type="submission" date="2022-07" db="EMBL/GenBank/DDBJ databases">
        <title>Phylogenomic reconstructions and comparative analyses of Kickxellomycotina fungi.</title>
        <authorList>
            <person name="Reynolds N.K."/>
            <person name="Stajich J.E."/>
            <person name="Barry K."/>
            <person name="Grigoriev I.V."/>
            <person name="Crous P."/>
            <person name="Smith M.E."/>
        </authorList>
    </citation>
    <scope>NUCLEOTIDE SEQUENCE</scope>
    <source>
        <strain evidence="6">NRRL 1565</strain>
    </source>
</reference>
<comment type="similarity">
    <text evidence="1">Belongs to the SH3YL1 family.</text>
</comment>
<keyword evidence="2 3" id="KW-0728">SH3 domain</keyword>
<dbReference type="EMBL" id="JANBUO010002496">
    <property type="protein sequence ID" value="KAJ2794547.1"/>
    <property type="molecule type" value="Genomic_DNA"/>
</dbReference>
<dbReference type="Gene3D" id="2.30.30.40">
    <property type="entry name" value="SH3 Domains"/>
    <property type="match status" value="1"/>
</dbReference>
<feature type="region of interest" description="Disordered" evidence="4">
    <location>
        <begin position="300"/>
        <end position="365"/>
    </location>
</feature>
<evidence type="ECO:0000256" key="2">
    <source>
        <dbReference type="ARBA" id="ARBA00022443"/>
    </source>
</evidence>
<dbReference type="InterPro" id="IPR001452">
    <property type="entry name" value="SH3_domain"/>
</dbReference>
<dbReference type="SMART" id="SM00326">
    <property type="entry name" value="SH3"/>
    <property type="match status" value="1"/>
</dbReference>
<evidence type="ECO:0000313" key="7">
    <source>
        <dbReference type="Proteomes" id="UP001140094"/>
    </source>
</evidence>
<dbReference type="SUPFAM" id="SSF50044">
    <property type="entry name" value="SH3-domain"/>
    <property type="match status" value="1"/>
</dbReference>
<dbReference type="Proteomes" id="UP001140094">
    <property type="component" value="Unassembled WGS sequence"/>
</dbReference>
<gene>
    <name evidence="6" type="ORF">H4R20_006187</name>
</gene>
<evidence type="ECO:0000313" key="6">
    <source>
        <dbReference type="EMBL" id="KAJ2794547.1"/>
    </source>
</evidence>